<gene>
    <name evidence="3" type="primary">20216338</name>
    <name evidence="2" type="ORF">HELRODRAFT_84471</name>
</gene>
<proteinExistence type="predicted"/>
<dbReference type="AlphaFoldDB" id="T1G5J1"/>
<dbReference type="SUPFAM" id="SSF49785">
    <property type="entry name" value="Galactose-binding domain-like"/>
    <property type="match status" value="1"/>
</dbReference>
<keyword evidence="4" id="KW-1185">Reference proteome</keyword>
<dbReference type="Proteomes" id="UP000015101">
    <property type="component" value="Unassembled WGS sequence"/>
</dbReference>
<sequence length="77" mass="8908">ECKRDQPLGMISGKIQDWQISASSTFPREWDPHCALRFARLFQDGDQCWCSKFKSSSEWLQIDMGLPTKVRLGRGFV</sequence>
<organism evidence="3 4">
    <name type="scientific">Helobdella robusta</name>
    <name type="common">Californian leech</name>
    <dbReference type="NCBI Taxonomy" id="6412"/>
    <lineage>
        <taxon>Eukaryota</taxon>
        <taxon>Metazoa</taxon>
        <taxon>Spiralia</taxon>
        <taxon>Lophotrochozoa</taxon>
        <taxon>Annelida</taxon>
        <taxon>Clitellata</taxon>
        <taxon>Hirudinea</taxon>
        <taxon>Rhynchobdellida</taxon>
        <taxon>Glossiphoniidae</taxon>
        <taxon>Helobdella</taxon>
    </lineage>
</organism>
<dbReference type="CTD" id="20216338"/>
<dbReference type="EMBL" id="KB097144">
    <property type="protein sequence ID" value="ESN98515.1"/>
    <property type="molecule type" value="Genomic_DNA"/>
</dbReference>
<dbReference type="GeneID" id="20216338"/>
<dbReference type="OrthoDB" id="6262482at2759"/>
<dbReference type="PROSITE" id="PS50022">
    <property type="entry name" value="FA58C_3"/>
    <property type="match status" value="1"/>
</dbReference>
<name>T1G5J1_HELRO</name>
<evidence type="ECO:0000259" key="1">
    <source>
        <dbReference type="PROSITE" id="PS50022"/>
    </source>
</evidence>
<evidence type="ECO:0000313" key="4">
    <source>
        <dbReference type="Proteomes" id="UP000015101"/>
    </source>
</evidence>
<dbReference type="KEGG" id="hro:HELRODRAFT_84471"/>
<dbReference type="InterPro" id="IPR008979">
    <property type="entry name" value="Galactose-bd-like_sf"/>
</dbReference>
<reference evidence="3" key="3">
    <citation type="submission" date="2015-06" db="UniProtKB">
        <authorList>
            <consortium name="EnsemblMetazoa"/>
        </authorList>
    </citation>
    <scope>IDENTIFICATION</scope>
</reference>
<dbReference type="RefSeq" id="XP_009023325.1">
    <property type="nucleotide sequence ID" value="XM_009025077.1"/>
</dbReference>
<dbReference type="Gene3D" id="2.60.120.260">
    <property type="entry name" value="Galactose-binding domain-like"/>
    <property type="match status" value="1"/>
</dbReference>
<dbReference type="EMBL" id="AMQM01005893">
    <property type="status" value="NOT_ANNOTATED_CDS"/>
    <property type="molecule type" value="Genomic_DNA"/>
</dbReference>
<dbReference type="InParanoid" id="T1G5J1"/>
<protein>
    <recommendedName>
        <fullName evidence="1">F5/8 type C domain-containing protein</fullName>
    </recommendedName>
</protein>
<evidence type="ECO:0000313" key="3">
    <source>
        <dbReference type="EnsemblMetazoa" id="HelroP84471"/>
    </source>
</evidence>
<dbReference type="EnsemblMetazoa" id="HelroT84471">
    <property type="protein sequence ID" value="HelroP84471"/>
    <property type="gene ID" value="HelroG84471"/>
</dbReference>
<dbReference type="HOGENOM" id="CLU_2645042_0_0_1"/>
<reference evidence="2 4" key="2">
    <citation type="journal article" date="2013" name="Nature">
        <title>Insights into bilaterian evolution from three spiralian genomes.</title>
        <authorList>
            <person name="Simakov O."/>
            <person name="Marletaz F."/>
            <person name="Cho S.J."/>
            <person name="Edsinger-Gonzales E."/>
            <person name="Havlak P."/>
            <person name="Hellsten U."/>
            <person name="Kuo D.H."/>
            <person name="Larsson T."/>
            <person name="Lv J."/>
            <person name="Arendt D."/>
            <person name="Savage R."/>
            <person name="Osoegawa K."/>
            <person name="de Jong P."/>
            <person name="Grimwood J."/>
            <person name="Chapman J.A."/>
            <person name="Shapiro H."/>
            <person name="Aerts A."/>
            <person name="Otillar R.P."/>
            <person name="Terry A.Y."/>
            <person name="Boore J.L."/>
            <person name="Grigoriev I.V."/>
            <person name="Lindberg D.R."/>
            <person name="Seaver E.C."/>
            <person name="Weisblat D.A."/>
            <person name="Putnam N.H."/>
            <person name="Rokhsar D.S."/>
        </authorList>
    </citation>
    <scope>NUCLEOTIDE SEQUENCE</scope>
</reference>
<dbReference type="InterPro" id="IPR000421">
    <property type="entry name" value="FA58C"/>
</dbReference>
<feature type="domain" description="F5/8 type C" evidence="1">
    <location>
        <begin position="2"/>
        <end position="70"/>
    </location>
</feature>
<accession>T1G5J1</accession>
<evidence type="ECO:0000313" key="2">
    <source>
        <dbReference type="EMBL" id="ESN98515.1"/>
    </source>
</evidence>
<reference evidence="4" key="1">
    <citation type="submission" date="2012-12" db="EMBL/GenBank/DDBJ databases">
        <authorList>
            <person name="Hellsten U."/>
            <person name="Grimwood J."/>
            <person name="Chapman J.A."/>
            <person name="Shapiro H."/>
            <person name="Aerts A."/>
            <person name="Otillar R.P."/>
            <person name="Terry A.Y."/>
            <person name="Boore J.L."/>
            <person name="Simakov O."/>
            <person name="Marletaz F."/>
            <person name="Cho S.-J."/>
            <person name="Edsinger-Gonzales E."/>
            <person name="Havlak P."/>
            <person name="Kuo D.-H."/>
            <person name="Larsson T."/>
            <person name="Lv J."/>
            <person name="Arendt D."/>
            <person name="Savage R."/>
            <person name="Osoegawa K."/>
            <person name="de Jong P."/>
            <person name="Lindberg D.R."/>
            <person name="Seaver E.C."/>
            <person name="Weisblat D.A."/>
            <person name="Putnam N.H."/>
            <person name="Grigoriev I.V."/>
            <person name="Rokhsar D.S."/>
        </authorList>
    </citation>
    <scope>NUCLEOTIDE SEQUENCE</scope>
</reference>